<keyword evidence="4" id="KW-1185">Reference proteome</keyword>
<name>A0AB38DPG0_9NEIS</name>
<evidence type="ECO:0008006" key="6">
    <source>
        <dbReference type="Google" id="ProtNLM"/>
    </source>
</evidence>
<accession>A0AB38DPG0</accession>
<evidence type="ECO:0000313" key="2">
    <source>
        <dbReference type="EMBL" id="OSI07836.1"/>
    </source>
</evidence>
<reference evidence="3 5" key="2">
    <citation type="submission" date="2017-06" db="EMBL/GenBank/DDBJ databases">
        <authorList>
            <consortium name="Pathogen Informatics"/>
        </authorList>
    </citation>
    <scope>NUCLEOTIDE SEQUENCE [LARGE SCALE GENOMIC DNA]</scope>
    <source>
        <strain evidence="3 5">NCTC12230</strain>
    </source>
</reference>
<dbReference type="Proteomes" id="UP000215033">
    <property type="component" value="Chromosome 1"/>
</dbReference>
<protein>
    <recommendedName>
        <fullName evidence="6">Integral membrane protein</fullName>
    </recommendedName>
</protein>
<evidence type="ECO:0000313" key="3">
    <source>
        <dbReference type="EMBL" id="SNU79300.1"/>
    </source>
</evidence>
<evidence type="ECO:0000256" key="1">
    <source>
        <dbReference type="SAM" id="Phobius"/>
    </source>
</evidence>
<reference evidence="2 4" key="1">
    <citation type="submission" date="2017-01" db="EMBL/GenBank/DDBJ databases">
        <authorList>
            <person name="Wolfgang W.J."/>
            <person name="Cole J."/>
            <person name="Wroblewski D."/>
            <person name="Mcginnis J."/>
            <person name="Musser K.A."/>
        </authorList>
    </citation>
    <scope>NUCLEOTIDE SEQUENCE [LARGE SCALE GENOMIC DNA]</scope>
    <source>
        <strain evidence="2 4">DSM 21643</strain>
    </source>
</reference>
<organism evidence="3 5">
    <name type="scientific">Neisseria zoodegmatis</name>
    <dbReference type="NCBI Taxonomy" id="326523"/>
    <lineage>
        <taxon>Bacteria</taxon>
        <taxon>Pseudomonadati</taxon>
        <taxon>Pseudomonadota</taxon>
        <taxon>Betaproteobacteria</taxon>
        <taxon>Neisseriales</taxon>
        <taxon>Neisseriaceae</taxon>
        <taxon>Neisseria</taxon>
    </lineage>
</organism>
<keyword evidence="1" id="KW-0472">Membrane</keyword>
<feature type="transmembrane region" description="Helical" evidence="1">
    <location>
        <begin position="87"/>
        <end position="109"/>
    </location>
</feature>
<dbReference type="AlphaFoldDB" id="A0AB38DPG0"/>
<keyword evidence="1" id="KW-0812">Transmembrane</keyword>
<dbReference type="KEGG" id="nzo:SAMEA4504057_0793"/>
<feature type="transmembrane region" description="Helical" evidence="1">
    <location>
        <begin position="5"/>
        <end position="23"/>
    </location>
</feature>
<proteinExistence type="predicted"/>
<sequence length="116" mass="14312">MLEIFFILIILFFYWIFLIYVNGKAKNLVESIRKHPELDKLSGYPSNTYFFWEFIRLDYSFVIFLWKNKQMPQILEFDFKEYSLIRNLAIFIICLEVFRGLCIILIFIFHQRNYNL</sequence>
<gene>
    <name evidence="2" type="ORF">BWD10_11945</name>
    <name evidence="3" type="ORF">SAMEA4504057_00793</name>
</gene>
<evidence type="ECO:0000313" key="4">
    <source>
        <dbReference type="Proteomes" id="UP000193466"/>
    </source>
</evidence>
<keyword evidence="1" id="KW-1133">Transmembrane helix</keyword>
<dbReference type="EMBL" id="LT906434">
    <property type="protein sequence ID" value="SNU79300.1"/>
    <property type="molecule type" value="Genomic_DNA"/>
</dbReference>
<evidence type="ECO:0000313" key="5">
    <source>
        <dbReference type="Proteomes" id="UP000215033"/>
    </source>
</evidence>
<dbReference type="EMBL" id="MTBM01000028">
    <property type="protein sequence ID" value="OSI07836.1"/>
    <property type="molecule type" value="Genomic_DNA"/>
</dbReference>
<dbReference type="Proteomes" id="UP000193466">
    <property type="component" value="Unassembled WGS sequence"/>
</dbReference>